<dbReference type="Pfam" id="PF00005">
    <property type="entry name" value="ABC_tran"/>
    <property type="match status" value="1"/>
</dbReference>
<feature type="compositionally biased region" description="Low complexity" evidence="3">
    <location>
        <begin position="107"/>
        <end position="128"/>
    </location>
</feature>
<gene>
    <name evidence="5" type="primary">hmuV</name>
    <name evidence="5" type="ORF">NCTC10526_00856</name>
</gene>
<evidence type="ECO:0000313" key="6">
    <source>
        <dbReference type="Proteomes" id="UP000254123"/>
    </source>
</evidence>
<sequence length="315" mass="35130">MTTDLVHPTLDSSMATCFTNPSTDSGLNELFNIKQLQVHAGHKQLLTIPDLTLYQRKLTTFIGPNGAGKSTLLHTLLNPKGGMGLKVSGAIATHLPSCTNTKPLTPNLSSNSSDDSAHNSSHNSSRNLSTVTNKICAGSIAWVGQHERFELPLDVLEYALLGVSPQLSWYQTANSQQVLKAQDLLHNFELSHLQHRRVQTLSGGEQQRLAVVRALMQQTQVLMLDEPTNHLDIRHQRFLLNYLRQLVLEQQKTILVVLHDLTHAYRYSDEVLLMSEGQVIAQGSPQQVMTRERLSTIYNTDIETYDTQSGRLFVS</sequence>
<evidence type="ECO:0000256" key="3">
    <source>
        <dbReference type="SAM" id="MobiDB-lite"/>
    </source>
</evidence>
<dbReference type="PROSITE" id="PS50893">
    <property type="entry name" value="ABC_TRANSPORTER_2"/>
    <property type="match status" value="1"/>
</dbReference>
<dbReference type="Proteomes" id="UP000254123">
    <property type="component" value="Unassembled WGS sequence"/>
</dbReference>
<dbReference type="CDD" id="cd03214">
    <property type="entry name" value="ABC_Iron-Siderophores_B12_Hemin"/>
    <property type="match status" value="1"/>
</dbReference>
<name>A0A379LKA1_9GAMM</name>
<accession>A0A379LKA1</accession>
<keyword evidence="2 5" id="KW-0067">ATP-binding</keyword>
<dbReference type="PANTHER" id="PTHR42794:SF2">
    <property type="entry name" value="ABC TRANSPORTER ATP-BINDING PROTEIN"/>
    <property type="match status" value="1"/>
</dbReference>
<dbReference type="SUPFAM" id="SSF52540">
    <property type="entry name" value="P-loop containing nucleoside triphosphate hydrolases"/>
    <property type="match status" value="1"/>
</dbReference>
<dbReference type="InterPro" id="IPR027417">
    <property type="entry name" value="P-loop_NTPase"/>
</dbReference>
<evidence type="ECO:0000259" key="4">
    <source>
        <dbReference type="PROSITE" id="PS50893"/>
    </source>
</evidence>
<keyword evidence="5" id="KW-0378">Hydrolase</keyword>
<dbReference type="Gene3D" id="3.40.50.300">
    <property type="entry name" value="P-loop containing nucleotide triphosphate hydrolases"/>
    <property type="match status" value="1"/>
</dbReference>
<organism evidence="5 6">
    <name type="scientific">Psychrobacter phenylpyruvicus</name>
    <dbReference type="NCBI Taxonomy" id="29432"/>
    <lineage>
        <taxon>Bacteria</taxon>
        <taxon>Pseudomonadati</taxon>
        <taxon>Pseudomonadota</taxon>
        <taxon>Gammaproteobacteria</taxon>
        <taxon>Moraxellales</taxon>
        <taxon>Moraxellaceae</taxon>
        <taxon>Psychrobacter</taxon>
    </lineage>
</organism>
<evidence type="ECO:0000256" key="1">
    <source>
        <dbReference type="ARBA" id="ARBA00022741"/>
    </source>
</evidence>
<dbReference type="AlphaFoldDB" id="A0A379LKA1"/>
<dbReference type="GO" id="GO:0005524">
    <property type="term" value="F:ATP binding"/>
    <property type="evidence" value="ECO:0007669"/>
    <property type="project" value="UniProtKB-KW"/>
</dbReference>
<feature type="region of interest" description="Disordered" evidence="3">
    <location>
        <begin position="102"/>
        <end position="128"/>
    </location>
</feature>
<reference evidence="5 6" key="1">
    <citation type="submission" date="2018-06" db="EMBL/GenBank/DDBJ databases">
        <authorList>
            <consortium name="Pathogen Informatics"/>
            <person name="Doyle S."/>
        </authorList>
    </citation>
    <scope>NUCLEOTIDE SEQUENCE [LARGE SCALE GENOMIC DNA]</scope>
    <source>
        <strain evidence="5 6">NCTC10526</strain>
    </source>
</reference>
<dbReference type="InterPro" id="IPR003593">
    <property type="entry name" value="AAA+_ATPase"/>
</dbReference>
<evidence type="ECO:0000256" key="2">
    <source>
        <dbReference type="ARBA" id="ARBA00022840"/>
    </source>
</evidence>
<dbReference type="InterPro" id="IPR017871">
    <property type="entry name" value="ABC_transporter-like_CS"/>
</dbReference>
<dbReference type="GO" id="GO:0016887">
    <property type="term" value="F:ATP hydrolysis activity"/>
    <property type="evidence" value="ECO:0007669"/>
    <property type="project" value="InterPro"/>
</dbReference>
<dbReference type="PANTHER" id="PTHR42794">
    <property type="entry name" value="HEMIN IMPORT ATP-BINDING PROTEIN HMUV"/>
    <property type="match status" value="1"/>
</dbReference>
<evidence type="ECO:0000313" key="5">
    <source>
        <dbReference type="EMBL" id="SUD90525.1"/>
    </source>
</evidence>
<protein>
    <submittedName>
        <fullName evidence="5">Hemin import ATP-binding protein HmuV</fullName>
        <ecNumber evidence="5">3.6.3.-</ecNumber>
    </submittedName>
</protein>
<dbReference type="InterPro" id="IPR003439">
    <property type="entry name" value="ABC_transporter-like_ATP-bd"/>
</dbReference>
<keyword evidence="6" id="KW-1185">Reference proteome</keyword>
<dbReference type="STRING" id="1123034.GCA_000685805_01219"/>
<dbReference type="EC" id="3.6.3.-" evidence="5"/>
<dbReference type="PROSITE" id="PS00211">
    <property type="entry name" value="ABC_TRANSPORTER_1"/>
    <property type="match status" value="1"/>
</dbReference>
<feature type="domain" description="ABC transporter" evidence="4">
    <location>
        <begin position="31"/>
        <end position="301"/>
    </location>
</feature>
<proteinExistence type="predicted"/>
<dbReference type="EMBL" id="UGVC01000001">
    <property type="protein sequence ID" value="SUD90525.1"/>
    <property type="molecule type" value="Genomic_DNA"/>
</dbReference>
<dbReference type="RefSeq" id="WP_227674051.1">
    <property type="nucleotide sequence ID" value="NZ_CAJHAQ010000001.1"/>
</dbReference>
<dbReference type="SMART" id="SM00382">
    <property type="entry name" value="AAA"/>
    <property type="match status" value="1"/>
</dbReference>
<keyword evidence="1" id="KW-0547">Nucleotide-binding</keyword>